<comment type="caution">
    <text evidence="2">The sequence shown here is derived from an EMBL/GenBank/DDBJ whole genome shotgun (WGS) entry which is preliminary data.</text>
</comment>
<evidence type="ECO:0000313" key="3">
    <source>
        <dbReference type="Proteomes" id="UP001500192"/>
    </source>
</evidence>
<feature type="transmembrane region" description="Helical" evidence="1">
    <location>
        <begin position="20"/>
        <end position="41"/>
    </location>
</feature>
<keyword evidence="1" id="KW-0812">Transmembrane</keyword>
<accession>A0ABP9QRS1</accession>
<keyword evidence="3" id="KW-1185">Reference proteome</keyword>
<reference evidence="3" key="1">
    <citation type="journal article" date="2019" name="Int. J. Syst. Evol. Microbiol.">
        <title>The Global Catalogue of Microorganisms (GCM) 10K type strain sequencing project: providing services to taxonomists for standard genome sequencing and annotation.</title>
        <authorList>
            <consortium name="The Broad Institute Genomics Platform"/>
            <consortium name="The Broad Institute Genome Sequencing Center for Infectious Disease"/>
            <person name="Wu L."/>
            <person name="Ma J."/>
        </authorList>
    </citation>
    <scope>NUCLEOTIDE SEQUENCE [LARGE SCALE GENOMIC DNA]</scope>
    <source>
        <strain evidence="3">JCM 18054</strain>
    </source>
</reference>
<feature type="transmembrane region" description="Helical" evidence="1">
    <location>
        <begin position="129"/>
        <end position="153"/>
    </location>
</feature>
<evidence type="ECO:0000256" key="1">
    <source>
        <dbReference type="SAM" id="Phobius"/>
    </source>
</evidence>
<feature type="transmembrane region" description="Helical" evidence="1">
    <location>
        <begin position="61"/>
        <end position="82"/>
    </location>
</feature>
<dbReference type="EMBL" id="BAABIB010000075">
    <property type="protein sequence ID" value="GAA5166300.1"/>
    <property type="molecule type" value="Genomic_DNA"/>
</dbReference>
<feature type="transmembrane region" description="Helical" evidence="1">
    <location>
        <begin position="89"/>
        <end position="109"/>
    </location>
</feature>
<evidence type="ECO:0000313" key="2">
    <source>
        <dbReference type="EMBL" id="GAA5166300.1"/>
    </source>
</evidence>
<feature type="transmembrane region" description="Helical" evidence="1">
    <location>
        <begin position="190"/>
        <end position="214"/>
    </location>
</feature>
<dbReference type="InterPro" id="IPR009339">
    <property type="entry name" value="DUF998"/>
</dbReference>
<dbReference type="Proteomes" id="UP001500192">
    <property type="component" value="Unassembled WGS sequence"/>
</dbReference>
<gene>
    <name evidence="2" type="ORF">GCM10023214_38760</name>
</gene>
<organism evidence="2 3">
    <name type="scientific">Amycolatopsis dongchuanensis</name>
    <dbReference type="NCBI Taxonomy" id="1070866"/>
    <lineage>
        <taxon>Bacteria</taxon>
        <taxon>Bacillati</taxon>
        <taxon>Actinomycetota</taxon>
        <taxon>Actinomycetes</taxon>
        <taxon>Pseudonocardiales</taxon>
        <taxon>Pseudonocardiaceae</taxon>
        <taxon>Amycolatopsis</taxon>
    </lineage>
</organism>
<dbReference type="RefSeq" id="WP_346054450.1">
    <property type="nucleotide sequence ID" value="NZ_BAABIB010000075.1"/>
</dbReference>
<proteinExistence type="predicted"/>
<protein>
    <recommendedName>
        <fullName evidence="4">DUF998 domain-containing protein</fullName>
    </recommendedName>
</protein>
<keyword evidence="1" id="KW-0472">Membrane</keyword>
<keyword evidence="1" id="KW-1133">Transmembrane helix</keyword>
<evidence type="ECO:0008006" key="4">
    <source>
        <dbReference type="Google" id="ProtNLM"/>
    </source>
</evidence>
<dbReference type="Pfam" id="PF06197">
    <property type="entry name" value="DUF998"/>
    <property type="match status" value="1"/>
</dbReference>
<sequence length="220" mass="22273">MHSSTAAVCPPLRLRVTRSLLGYGVLAGPLYVVTAAVQAGVKTGYDPLRHDVSLLANGGAGWIQTANFVVTGLMVVAAAVGMARTRHGLTGPVLVGGYGAGLALAGVFPADPAYGFPPGTPAGPAEVSWHGLAHLVAGGLGFLALVAACLVFARRFARRGQRGRAWYSAGSGVVFLAGFAGIVAGPGQVVATVAFTVAVVVGWAWLAVVSAHLYGTEVDR</sequence>
<feature type="transmembrane region" description="Helical" evidence="1">
    <location>
        <begin position="165"/>
        <end position="184"/>
    </location>
</feature>
<name>A0ABP9QRS1_9PSEU</name>